<evidence type="ECO:0000313" key="9">
    <source>
        <dbReference type="Proteomes" id="UP000053617"/>
    </source>
</evidence>
<keyword evidence="3 6" id="KW-0479">Metal-binding</keyword>
<dbReference type="GeneID" id="25299373"/>
<reference evidence="8 9" key="1">
    <citation type="submission" date="2015-01" db="EMBL/GenBank/DDBJ databases">
        <title>The Genome Sequence of Rhinocladiella mackenzie CBS 650.93.</title>
        <authorList>
            <consortium name="The Broad Institute Genomics Platform"/>
            <person name="Cuomo C."/>
            <person name="de Hoog S."/>
            <person name="Gorbushina A."/>
            <person name="Stielow B."/>
            <person name="Teixiera M."/>
            <person name="Abouelleil A."/>
            <person name="Chapman S.B."/>
            <person name="Priest M."/>
            <person name="Young S.K."/>
            <person name="Wortman J."/>
            <person name="Nusbaum C."/>
            <person name="Birren B."/>
        </authorList>
    </citation>
    <scope>NUCLEOTIDE SEQUENCE [LARGE SCALE GENOMIC DNA]</scope>
    <source>
        <strain evidence="8 9">CBS 650.93</strain>
    </source>
</reference>
<dbReference type="InterPro" id="IPR017972">
    <property type="entry name" value="Cyt_P450_CS"/>
</dbReference>
<dbReference type="GO" id="GO:0016705">
    <property type="term" value="F:oxidoreductase activity, acting on paired donors, with incorporation or reduction of molecular oxygen"/>
    <property type="evidence" value="ECO:0007669"/>
    <property type="project" value="InterPro"/>
</dbReference>
<dbReference type="GO" id="GO:0020037">
    <property type="term" value="F:heme binding"/>
    <property type="evidence" value="ECO:0007669"/>
    <property type="project" value="InterPro"/>
</dbReference>
<comment type="cofactor">
    <cofactor evidence="1 6">
        <name>heme</name>
        <dbReference type="ChEBI" id="CHEBI:30413"/>
    </cofactor>
</comment>
<evidence type="ECO:0000256" key="7">
    <source>
        <dbReference type="RuleBase" id="RU000461"/>
    </source>
</evidence>
<proteinExistence type="inferred from homology"/>
<evidence type="ECO:0000256" key="4">
    <source>
        <dbReference type="ARBA" id="ARBA00023002"/>
    </source>
</evidence>
<feature type="binding site" description="axial binding residue" evidence="6">
    <location>
        <position position="439"/>
    </location>
    <ligand>
        <name>heme</name>
        <dbReference type="ChEBI" id="CHEBI:30413"/>
    </ligand>
    <ligandPart>
        <name>Fe</name>
        <dbReference type="ChEBI" id="CHEBI:18248"/>
    </ligandPart>
</feature>
<dbReference type="Proteomes" id="UP000053617">
    <property type="component" value="Unassembled WGS sequence"/>
</dbReference>
<dbReference type="STRING" id="1442369.A0A0D2I1H2"/>
<dbReference type="InterPro" id="IPR002401">
    <property type="entry name" value="Cyt_P450_E_grp-I"/>
</dbReference>
<keyword evidence="5 6" id="KW-0408">Iron</keyword>
<dbReference type="GO" id="GO:0004497">
    <property type="term" value="F:monooxygenase activity"/>
    <property type="evidence" value="ECO:0007669"/>
    <property type="project" value="UniProtKB-KW"/>
</dbReference>
<dbReference type="SUPFAM" id="SSF48264">
    <property type="entry name" value="Cytochrome P450"/>
    <property type="match status" value="1"/>
</dbReference>
<evidence type="ECO:0000256" key="1">
    <source>
        <dbReference type="ARBA" id="ARBA00001971"/>
    </source>
</evidence>
<name>A0A0D2I1H2_9EURO</name>
<keyword evidence="4 7" id="KW-0560">Oxidoreductase</keyword>
<dbReference type="PROSITE" id="PS00086">
    <property type="entry name" value="CYTOCHROME_P450"/>
    <property type="match status" value="1"/>
</dbReference>
<dbReference type="VEuPathDB" id="FungiDB:Z518_11302"/>
<dbReference type="PRINTS" id="PR00463">
    <property type="entry name" value="EP450I"/>
</dbReference>
<organism evidence="8 9">
    <name type="scientific">Rhinocladiella mackenziei CBS 650.93</name>
    <dbReference type="NCBI Taxonomy" id="1442369"/>
    <lineage>
        <taxon>Eukaryota</taxon>
        <taxon>Fungi</taxon>
        <taxon>Dikarya</taxon>
        <taxon>Ascomycota</taxon>
        <taxon>Pezizomycotina</taxon>
        <taxon>Eurotiomycetes</taxon>
        <taxon>Chaetothyriomycetidae</taxon>
        <taxon>Chaetothyriales</taxon>
        <taxon>Herpotrichiellaceae</taxon>
        <taxon>Rhinocladiella</taxon>
    </lineage>
</organism>
<dbReference type="GO" id="GO:0005506">
    <property type="term" value="F:iron ion binding"/>
    <property type="evidence" value="ECO:0007669"/>
    <property type="project" value="InterPro"/>
</dbReference>
<evidence type="ECO:0000256" key="2">
    <source>
        <dbReference type="ARBA" id="ARBA00010617"/>
    </source>
</evidence>
<dbReference type="InterPro" id="IPR036396">
    <property type="entry name" value="Cyt_P450_sf"/>
</dbReference>
<dbReference type="PRINTS" id="PR00385">
    <property type="entry name" value="P450"/>
</dbReference>
<accession>A0A0D2I1H2</accession>
<evidence type="ECO:0000256" key="6">
    <source>
        <dbReference type="PIRSR" id="PIRSR602401-1"/>
    </source>
</evidence>
<keyword evidence="9" id="KW-1185">Reference proteome</keyword>
<keyword evidence="7" id="KW-0503">Monooxygenase</keyword>
<keyword evidence="6 7" id="KW-0349">Heme</keyword>
<dbReference type="Pfam" id="PF00067">
    <property type="entry name" value="p450"/>
    <property type="match status" value="1"/>
</dbReference>
<protein>
    <recommendedName>
        <fullName evidence="10">Cytochrome P450 monooxygenase</fullName>
    </recommendedName>
</protein>
<dbReference type="RefSeq" id="XP_013266700.1">
    <property type="nucleotide sequence ID" value="XM_013411246.1"/>
</dbReference>
<dbReference type="PANTHER" id="PTHR24305">
    <property type="entry name" value="CYTOCHROME P450"/>
    <property type="match status" value="1"/>
</dbReference>
<evidence type="ECO:0000313" key="8">
    <source>
        <dbReference type="EMBL" id="KIW99563.1"/>
    </source>
</evidence>
<comment type="similarity">
    <text evidence="2 7">Belongs to the cytochrome P450 family.</text>
</comment>
<sequence>MDYVPVSSGSPWQAFYDVVFHPLAGVPGPFTWKISNQPLTVSIMRGNRAQTLMALHRQYGPVLRVGPNEVSFADPGVYRQIYSTRATAKDDRFYSNGRFRNHDNIFSMRQEWRLSKNKAEHSARRKILNLVFSQQKLLENQDFVVERSRALVRRISEASQINGRYGTPTAAIFELLGLFSVEVICKFTFGFEFEDDTMKAGLAFLRGMENSAARLPLNANFPFLDSCGIGKRLPGAIGAAYRGFEVWENMNRELLVEFQRRSRDEAKAQGQNLFAIPLLDATDQYQGRQLTTSEVEEEIMGITFAGSGTTSNTLAFLIYALSRPEGQCYQDELRKELLANGGDYFTIKDLPYLKAVIKETLRLFPTIVSTLPRILDTDQMIAGFNLPKGTVVGMQNYVHHRDPVLFPRPDEFIPDRWLNEDTKNLNDALTPFSLGNRNCIGQNLAMIEICIAVSEVFRSLRLTLNKSMSEDDMEIEDRFAAAPRGRKLLVDVDILSKQM</sequence>
<dbReference type="AlphaFoldDB" id="A0A0D2I1H2"/>
<dbReference type="PANTHER" id="PTHR24305:SF166">
    <property type="entry name" value="CYTOCHROME P450 12A4, MITOCHONDRIAL-RELATED"/>
    <property type="match status" value="1"/>
</dbReference>
<dbReference type="HOGENOM" id="CLU_001570_14_2_1"/>
<dbReference type="InterPro" id="IPR001128">
    <property type="entry name" value="Cyt_P450"/>
</dbReference>
<evidence type="ECO:0000256" key="5">
    <source>
        <dbReference type="ARBA" id="ARBA00023004"/>
    </source>
</evidence>
<dbReference type="EMBL" id="KN847486">
    <property type="protein sequence ID" value="KIW99563.1"/>
    <property type="molecule type" value="Genomic_DNA"/>
</dbReference>
<dbReference type="Gene3D" id="1.10.630.10">
    <property type="entry name" value="Cytochrome P450"/>
    <property type="match status" value="1"/>
</dbReference>
<evidence type="ECO:0008006" key="10">
    <source>
        <dbReference type="Google" id="ProtNLM"/>
    </source>
</evidence>
<evidence type="ECO:0000256" key="3">
    <source>
        <dbReference type="ARBA" id="ARBA00022723"/>
    </source>
</evidence>
<gene>
    <name evidence="8" type="ORF">Z518_11302</name>
</gene>
<dbReference type="InterPro" id="IPR050121">
    <property type="entry name" value="Cytochrome_P450_monoxygenase"/>
</dbReference>
<dbReference type="OrthoDB" id="1470350at2759"/>